<dbReference type="Gene3D" id="3.40.50.2000">
    <property type="entry name" value="Glycogen Phosphorylase B"/>
    <property type="match status" value="1"/>
</dbReference>
<sequence>MERKRLLIISVSGIGNTILQSPFINAVLDSGLYETDVLFGNQSISSVYKINRIIRNIYVLPSSLLHVVGLLWKLRKNRYEYCVNCFPSNRIEFAIL</sequence>
<reference evidence="1 2" key="1">
    <citation type="submission" date="2017-07" db="EMBL/GenBank/DDBJ databases">
        <title>Leptospira spp. isolated from tropical soils.</title>
        <authorList>
            <person name="Thibeaux R."/>
            <person name="Iraola G."/>
            <person name="Ferres I."/>
            <person name="Bierque E."/>
            <person name="Girault D."/>
            <person name="Soupe-Gilbert M.-E."/>
            <person name="Picardeau M."/>
            <person name="Goarant C."/>
        </authorList>
    </citation>
    <scope>NUCLEOTIDE SEQUENCE [LARGE SCALE GENOMIC DNA]</scope>
    <source>
        <strain evidence="1 2">FH2-C-A2</strain>
    </source>
</reference>
<evidence type="ECO:0000313" key="1">
    <source>
        <dbReference type="EMBL" id="PJZ67625.1"/>
    </source>
</evidence>
<dbReference type="Proteomes" id="UP000231912">
    <property type="component" value="Unassembled WGS sequence"/>
</dbReference>
<gene>
    <name evidence="1" type="ORF">CH371_06365</name>
</gene>
<evidence type="ECO:0000313" key="2">
    <source>
        <dbReference type="Proteomes" id="UP000231912"/>
    </source>
</evidence>
<proteinExistence type="predicted"/>
<accession>A0A2M9ZGV2</accession>
<name>A0A2M9ZGV2_9LEPT</name>
<dbReference type="SUPFAM" id="SSF53756">
    <property type="entry name" value="UDP-Glycosyltransferase/glycogen phosphorylase"/>
    <property type="match status" value="1"/>
</dbReference>
<dbReference type="EMBL" id="NPDT01000001">
    <property type="protein sequence ID" value="PJZ67625.1"/>
    <property type="molecule type" value="Genomic_DNA"/>
</dbReference>
<protein>
    <submittedName>
        <fullName evidence="1">Uncharacterized protein</fullName>
    </submittedName>
</protein>
<comment type="caution">
    <text evidence="1">The sequence shown here is derived from an EMBL/GenBank/DDBJ whole genome shotgun (WGS) entry which is preliminary data.</text>
</comment>
<organism evidence="1 2">
    <name type="scientific">Leptospira wolffii</name>
    <dbReference type="NCBI Taxonomy" id="409998"/>
    <lineage>
        <taxon>Bacteria</taxon>
        <taxon>Pseudomonadati</taxon>
        <taxon>Spirochaetota</taxon>
        <taxon>Spirochaetia</taxon>
        <taxon>Leptospirales</taxon>
        <taxon>Leptospiraceae</taxon>
        <taxon>Leptospira</taxon>
    </lineage>
</organism>
<dbReference type="AlphaFoldDB" id="A0A2M9ZGV2"/>